<dbReference type="NCBIfam" id="TIGR04183">
    <property type="entry name" value="Por_Secre_tail"/>
    <property type="match status" value="1"/>
</dbReference>
<dbReference type="GO" id="GO:0005509">
    <property type="term" value="F:calcium ion binding"/>
    <property type="evidence" value="ECO:0007669"/>
    <property type="project" value="InterPro"/>
</dbReference>
<feature type="chain" id="PRO_5012695924" description="EF-hand domain-containing protein" evidence="1">
    <location>
        <begin position="20"/>
        <end position="944"/>
    </location>
</feature>
<accession>A0A271J0E0</accession>
<dbReference type="RefSeq" id="WP_179299528.1">
    <property type="nucleotide sequence ID" value="NZ_MQWD01000001.1"/>
</dbReference>
<dbReference type="InterPro" id="IPR013783">
    <property type="entry name" value="Ig-like_fold"/>
</dbReference>
<dbReference type="Proteomes" id="UP000216339">
    <property type="component" value="Unassembled WGS sequence"/>
</dbReference>
<gene>
    <name evidence="3" type="ORF">BSZ37_08205</name>
</gene>
<evidence type="ECO:0000313" key="4">
    <source>
        <dbReference type="Proteomes" id="UP000216339"/>
    </source>
</evidence>
<dbReference type="InterPro" id="IPR026444">
    <property type="entry name" value="Secre_tail"/>
</dbReference>
<dbReference type="InterPro" id="IPR002048">
    <property type="entry name" value="EF_hand_dom"/>
</dbReference>
<dbReference type="Gene3D" id="2.60.40.4070">
    <property type="match status" value="1"/>
</dbReference>
<keyword evidence="1" id="KW-0732">Signal</keyword>
<comment type="caution">
    <text evidence="3">The sequence shown here is derived from an EMBL/GenBank/DDBJ whole genome shotgun (WGS) entry which is preliminary data.</text>
</comment>
<dbReference type="Gene3D" id="2.60.40.10">
    <property type="entry name" value="Immunoglobulins"/>
    <property type="match status" value="1"/>
</dbReference>
<sequence length="944" mass="100012">MSRLLALLAVLLTAGAVHAQTATAVFDEDDTPGDGAYAASDGGAVGNATLDLADGRLPIASSGAVSGADYGVLTYAHGDGGGWSLLVGAPGFPALDLTEADSVVVFLNGPVGVPGVALPRLALQDADGDRTVGVSLDFGTRVGFAPNESGFLDGSATDLMVSVSYVESLPAEVARPGYPESIRLTFADEVVATSTASIGFPALPARFTVATEAGLELAFRFVDTDGDGTLSTDGEYVEVLTEDPATGSLRQTWRIEAQNDPASPPATGDAYRLGVFNGGVDGDPGTWQRRAVAVKDFGPLGAVDAARIAGVVFENTEATTSERTLWIDAISALVYDGDPEGPAPPTAIVAETGDRSVRLSWTPADGSLGVVVFRQPAAGGPYERVTPTPVRFDHWFDLGVDNGEAVRYVLRSTASGGIGSRIQGPDSGPVEAAAEAGAPDVYIEDTARRAFDFFWEEANPANGLVKDRSTEGSASSIAAVGFGLSAITVAIDRGWITREEGVERTLNTLDFFATCSQGDQSTGVCGYRGFFYHFLDMQTGLRRGTTELSTIDTALLLGGVLHAAQYYDGDGAEADIRARADQIWRRVEWDWAANRPPLVALGWKPEEGFAICNGGLCDWTGYNEAMILYVLGLGSPTHPLPDDAWDAWTAGYAGQWQTHYGYEFLTFPPLFGHQYSHVWIDFRHMQDDYMRGRGITYFENSRRATLASRAYAIANPGNFPNYSAEEWGLTASDDPFGYRAHGAPPAQSDNGTITPTAAGGSYAFTPDLSREALRTFYARYTNGLWGDYGLKDAYNVEEGWFASDYLGIDQGPIVLMIENERTGAIWESFMTHPDVRAGLERAGFDVPAVAEEPEPGTEAATLNRPAPNPTAGSVRLGVSLAEAGPARLTVHDALGRRVAVVADGPLAAGAHALSWDASAVASGVYVVRLEAAGLVRTRTVVVTR</sequence>
<feature type="domain" description="EF-hand" evidence="2">
    <location>
        <begin position="210"/>
        <end position="246"/>
    </location>
</feature>
<proteinExistence type="predicted"/>
<dbReference type="AlphaFoldDB" id="A0A271J0E0"/>
<organism evidence="3 4">
    <name type="scientific">Rubrivirga marina</name>
    <dbReference type="NCBI Taxonomy" id="1196024"/>
    <lineage>
        <taxon>Bacteria</taxon>
        <taxon>Pseudomonadati</taxon>
        <taxon>Rhodothermota</taxon>
        <taxon>Rhodothermia</taxon>
        <taxon>Rhodothermales</taxon>
        <taxon>Rubricoccaceae</taxon>
        <taxon>Rubrivirga</taxon>
    </lineage>
</organism>
<feature type="signal peptide" evidence="1">
    <location>
        <begin position="1"/>
        <end position="19"/>
    </location>
</feature>
<reference evidence="3 4" key="1">
    <citation type="submission" date="2016-11" db="EMBL/GenBank/DDBJ databases">
        <title>Study of marine rhodopsin-containing bacteria.</title>
        <authorList>
            <person name="Yoshizawa S."/>
            <person name="Kumagai Y."/>
            <person name="Kogure K."/>
        </authorList>
    </citation>
    <scope>NUCLEOTIDE SEQUENCE [LARGE SCALE GENOMIC DNA]</scope>
    <source>
        <strain evidence="3 4">SAORIC-28</strain>
    </source>
</reference>
<dbReference type="Pfam" id="PF10091">
    <property type="entry name" value="Glycoamylase"/>
    <property type="match status" value="1"/>
</dbReference>
<name>A0A271J0E0_9BACT</name>
<evidence type="ECO:0000259" key="2">
    <source>
        <dbReference type="PROSITE" id="PS50222"/>
    </source>
</evidence>
<dbReference type="Gene3D" id="1.50.10.140">
    <property type="match status" value="1"/>
</dbReference>
<evidence type="ECO:0000256" key="1">
    <source>
        <dbReference type="SAM" id="SignalP"/>
    </source>
</evidence>
<evidence type="ECO:0000313" key="3">
    <source>
        <dbReference type="EMBL" id="PAP76425.1"/>
    </source>
</evidence>
<dbReference type="InterPro" id="IPR019282">
    <property type="entry name" value="Glycoamylase-like_cons_dom"/>
</dbReference>
<protein>
    <recommendedName>
        <fullName evidence="2">EF-hand domain-containing protein</fullName>
    </recommendedName>
</protein>
<dbReference type="EMBL" id="MQWD01000001">
    <property type="protein sequence ID" value="PAP76425.1"/>
    <property type="molecule type" value="Genomic_DNA"/>
</dbReference>
<dbReference type="PROSITE" id="PS50222">
    <property type="entry name" value="EF_HAND_2"/>
    <property type="match status" value="1"/>
</dbReference>
<keyword evidence="4" id="KW-1185">Reference proteome</keyword>